<accession>A0A0E3JXE9</accession>
<evidence type="ECO:0000313" key="3">
    <source>
        <dbReference type="Proteomes" id="UP000033115"/>
    </source>
</evidence>
<evidence type="ECO:0000313" key="2">
    <source>
        <dbReference type="EMBL" id="AKA68087.1"/>
    </source>
</evidence>
<dbReference type="InterPro" id="IPR019734">
    <property type="entry name" value="TPR_rpt"/>
</dbReference>
<dbReference type="SMART" id="SM00028">
    <property type="entry name" value="TPR"/>
    <property type="match status" value="3"/>
</dbReference>
<keyword evidence="3" id="KW-1185">Reference proteome</keyword>
<name>A0A0E3JXE9_CLOSL</name>
<dbReference type="Gene3D" id="1.25.40.10">
    <property type="entry name" value="Tetratricopeptide repeat domain"/>
    <property type="match status" value="1"/>
</dbReference>
<dbReference type="HOGENOM" id="CLU_896315_0_0_9"/>
<gene>
    <name evidence="2" type="ORF">CSCA_0962</name>
</gene>
<feature type="repeat" description="TPR" evidence="1">
    <location>
        <begin position="88"/>
        <end position="121"/>
    </location>
</feature>
<organism evidence="2 3">
    <name type="scientific">Clostridium scatologenes</name>
    <dbReference type="NCBI Taxonomy" id="1548"/>
    <lineage>
        <taxon>Bacteria</taxon>
        <taxon>Bacillati</taxon>
        <taxon>Bacillota</taxon>
        <taxon>Clostridia</taxon>
        <taxon>Eubacteriales</taxon>
        <taxon>Clostridiaceae</taxon>
        <taxon>Clostridium</taxon>
    </lineage>
</organism>
<dbReference type="SUPFAM" id="SSF48452">
    <property type="entry name" value="TPR-like"/>
    <property type="match status" value="1"/>
</dbReference>
<proteinExistence type="predicted"/>
<dbReference type="RefSeq" id="WP_029159584.1">
    <property type="nucleotide sequence ID" value="NZ_CP009933.1"/>
</dbReference>
<keyword evidence="1" id="KW-0802">TPR repeat</keyword>
<dbReference type="Proteomes" id="UP000033115">
    <property type="component" value="Chromosome"/>
</dbReference>
<sequence length="310" mass="36874">MELEKDIYDKIMKLYKQGERNEEKCEYEKAFNKYEKAFHMIPENIEEYDISSLILVSMGDIRLLQENYSDAKNYYFDAMNCTDGISNPYILFNLGKCFYLQNDFERAKEYFIRTYMIDGTNLFCDDNKKYFQLIEELVSKDSNGKSSKEKVTENKKSVKNKTSEDRKAIKKMEDKFFKDKFQYMDLFEEGDIDGALKLIWKVWEWFPEPKVEQDLFYLLIEDFIEICTAAKKFDLANKYISLLFVTGLKRVDDGKREFIAGKLAYEQGEMELAKQLFYIADAKSEGALFRGKENKKYKEFIRKSNFNIKL</sequence>
<protein>
    <submittedName>
        <fullName evidence="2">Tetratricopeptide domain protein</fullName>
    </submittedName>
</protein>
<dbReference type="KEGG" id="csq:CSCA_0962"/>
<dbReference type="PROSITE" id="PS50005">
    <property type="entry name" value="TPR"/>
    <property type="match status" value="1"/>
</dbReference>
<dbReference type="STRING" id="1548.CSCA_0962"/>
<dbReference type="InterPro" id="IPR011990">
    <property type="entry name" value="TPR-like_helical_dom_sf"/>
</dbReference>
<dbReference type="EMBL" id="CP009933">
    <property type="protein sequence ID" value="AKA68087.1"/>
    <property type="molecule type" value="Genomic_DNA"/>
</dbReference>
<evidence type="ECO:0000256" key="1">
    <source>
        <dbReference type="PROSITE-ProRule" id="PRU00339"/>
    </source>
</evidence>
<dbReference type="AlphaFoldDB" id="A0A0E3JXE9"/>
<reference evidence="2 3" key="1">
    <citation type="journal article" date="2015" name="J. Biotechnol.">
        <title>Complete genome sequence of a malodorant-producing acetogen, Clostridium scatologenes ATCC 25775(T).</title>
        <authorList>
            <person name="Zhu Z."/>
            <person name="Guo T."/>
            <person name="Zheng H."/>
            <person name="Song T."/>
            <person name="Ouyang P."/>
            <person name="Xie J."/>
        </authorList>
    </citation>
    <scope>NUCLEOTIDE SEQUENCE [LARGE SCALE GENOMIC DNA]</scope>
    <source>
        <strain evidence="2 3">ATCC 25775</strain>
    </source>
</reference>